<reference evidence="3" key="3">
    <citation type="submission" date="2025-09" db="UniProtKB">
        <authorList>
            <consortium name="Ensembl"/>
        </authorList>
    </citation>
    <scope>IDENTIFICATION</scope>
</reference>
<keyword evidence="4" id="KW-1185">Reference proteome</keyword>
<dbReference type="Ensembl" id="ENSCSAVT00000013104.1">
    <property type="protein sequence ID" value="ENSCSAVP00000012955.1"/>
    <property type="gene ID" value="ENSCSAVG00000007605.1"/>
</dbReference>
<dbReference type="PANTHER" id="PTHR45632:SF17">
    <property type="entry name" value="KELCH-LIKE PROTEIN 31"/>
    <property type="match status" value="1"/>
</dbReference>
<evidence type="ECO:0000256" key="1">
    <source>
        <dbReference type="ARBA" id="ARBA00022441"/>
    </source>
</evidence>
<evidence type="ECO:0000313" key="4">
    <source>
        <dbReference type="Proteomes" id="UP000007875"/>
    </source>
</evidence>
<dbReference type="GeneTree" id="ENSGT00940000165068"/>
<dbReference type="HOGENOM" id="CLU_650453_0_0_1"/>
<dbReference type="InterPro" id="IPR015915">
    <property type="entry name" value="Kelch-typ_b-propeller"/>
</dbReference>
<feature type="compositionally biased region" description="Polar residues" evidence="2">
    <location>
        <begin position="150"/>
        <end position="163"/>
    </location>
</feature>
<dbReference type="Pfam" id="PF24681">
    <property type="entry name" value="Kelch_KLHDC2_KLHL20_DRC7"/>
    <property type="match status" value="1"/>
</dbReference>
<dbReference type="AlphaFoldDB" id="H2Z5U3"/>
<dbReference type="InterPro" id="IPR006652">
    <property type="entry name" value="Kelch_1"/>
</dbReference>
<dbReference type="InParanoid" id="H2Z5U3"/>
<name>H2Z5U3_CIOSA</name>
<accession>H2Z5U3</accession>
<protein>
    <submittedName>
        <fullName evidence="3">Uncharacterized protein</fullName>
    </submittedName>
</protein>
<reference evidence="4" key="1">
    <citation type="submission" date="2003-08" db="EMBL/GenBank/DDBJ databases">
        <authorList>
            <person name="Birren B."/>
            <person name="Nusbaum C."/>
            <person name="Abebe A."/>
            <person name="Abouelleil A."/>
            <person name="Adekoya E."/>
            <person name="Ait-zahra M."/>
            <person name="Allen N."/>
            <person name="Allen T."/>
            <person name="An P."/>
            <person name="Anderson M."/>
            <person name="Anderson S."/>
            <person name="Arachchi H."/>
            <person name="Armbruster J."/>
            <person name="Bachantsang P."/>
            <person name="Baldwin J."/>
            <person name="Barry A."/>
            <person name="Bayul T."/>
            <person name="Blitshsteyn B."/>
            <person name="Bloom T."/>
            <person name="Blye J."/>
            <person name="Boguslavskiy L."/>
            <person name="Borowsky M."/>
            <person name="Boukhgalter B."/>
            <person name="Brunache A."/>
            <person name="Butler J."/>
            <person name="Calixte N."/>
            <person name="Calvo S."/>
            <person name="Camarata J."/>
            <person name="Campo K."/>
            <person name="Chang J."/>
            <person name="Cheshatsang Y."/>
            <person name="Citroen M."/>
            <person name="Collymore A."/>
            <person name="Considine T."/>
            <person name="Cook A."/>
            <person name="Cooke P."/>
            <person name="Corum B."/>
            <person name="Cuomo C."/>
            <person name="David R."/>
            <person name="Dawoe T."/>
            <person name="Degray S."/>
            <person name="Dodge S."/>
            <person name="Dooley K."/>
            <person name="Dorje P."/>
            <person name="Dorjee K."/>
            <person name="Dorris L."/>
            <person name="Duffey N."/>
            <person name="Dupes A."/>
            <person name="Elkins T."/>
            <person name="Engels R."/>
            <person name="Erickson J."/>
            <person name="Farina A."/>
            <person name="Faro S."/>
            <person name="Ferreira P."/>
            <person name="Fischer H."/>
            <person name="Fitzgerald M."/>
            <person name="Foley K."/>
            <person name="Gage D."/>
            <person name="Galagan J."/>
            <person name="Gearin G."/>
            <person name="Gnerre S."/>
            <person name="Gnirke A."/>
            <person name="Goyette A."/>
            <person name="Graham J."/>
            <person name="Grandbois E."/>
            <person name="Gyaltsen K."/>
            <person name="Hafez N."/>
            <person name="Hagopian D."/>
            <person name="Hagos B."/>
            <person name="Hall J."/>
            <person name="Hatcher B."/>
            <person name="Heller A."/>
            <person name="Higgins H."/>
            <person name="Honan T."/>
            <person name="Horn A."/>
            <person name="Houde N."/>
            <person name="Hughes L."/>
            <person name="Hulme W."/>
            <person name="Husby E."/>
            <person name="Iliev I."/>
            <person name="Jaffe D."/>
            <person name="Jones C."/>
            <person name="Kamal M."/>
            <person name="Kamat A."/>
            <person name="Kamvysselis M."/>
            <person name="Karlsson E."/>
            <person name="Kells C."/>
            <person name="Kieu A."/>
            <person name="Kisner P."/>
            <person name="Kodira C."/>
            <person name="Kulbokas E."/>
            <person name="Labutti K."/>
            <person name="Lama D."/>
            <person name="Landers T."/>
            <person name="Leger J."/>
            <person name="Levine S."/>
            <person name="Lewis D."/>
            <person name="Lewis T."/>
            <person name="Lindblad-toh K."/>
            <person name="Liu X."/>
            <person name="Lokyitsang T."/>
            <person name="Lokyitsang Y."/>
            <person name="Lucien O."/>
            <person name="Lui A."/>
            <person name="Ma L.J."/>
            <person name="Mabbitt R."/>
            <person name="Macdonald J."/>
            <person name="Maclean C."/>
            <person name="Major J."/>
            <person name="Manning J."/>
            <person name="Marabella R."/>
            <person name="Maru K."/>
            <person name="Matthews C."/>
            <person name="Mauceli E."/>
            <person name="Mccarthy M."/>
            <person name="Mcdonough S."/>
            <person name="Mcghee T."/>
            <person name="Meldrim J."/>
            <person name="Meneus L."/>
            <person name="Mesirov J."/>
            <person name="Mihalev A."/>
            <person name="Mihova T."/>
            <person name="Mikkelsen T."/>
            <person name="Mlenga V."/>
            <person name="Moru K."/>
            <person name="Mozes J."/>
            <person name="Mulrain L."/>
            <person name="Munson G."/>
            <person name="Naylor J."/>
            <person name="Newes C."/>
            <person name="Nguyen C."/>
            <person name="Nguyen N."/>
            <person name="Nguyen T."/>
            <person name="Nicol R."/>
            <person name="Nielsen C."/>
            <person name="Nizzari M."/>
            <person name="Norbu C."/>
            <person name="Norbu N."/>
            <person name="O'donnell P."/>
            <person name="Okoawo O."/>
            <person name="O'leary S."/>
            <person name="Omotosho B."/>
            <person name="O'neill K."/>
            <person name="Osman S."/>
            <person name="Parker S."/>
            <person name="Perrin D."/>
            <person name="Phunkhang P."/>
            <person name="Piqani B."/>
            <person name="Purcell S."/>
            <person name="Rachupka T."/>
            <person name="Ramasamy U."/>
            <person name="Rameau R."/>
            <person name="Ray V."/>
            <person name="Raymond C."/>
            <person name="Retta R."/>
            <person name="Richardson S."/>
            <person name="Rise C."/>
            <person name="Rodriguez J."/>
            <person name="Rogers J."/>
            <person name="Rogov P."/>
            <person name="Rutman M."/>
            <person name="Schupbach R."/>
            <person name="Seaman C."/>
            <person name="Settipalli S."/>
            <person name="Sharpe T."/>
            <person name="Sheridan J."/>
            <person name="Sherpa N."/>
            <person name="Shi J."/>
            <person name="Smirnov S."/>
            <person name="Smith C."/>
            <person name="Sougnez C."/>
            <person name="Spencer B."/>
            <person name="Stalker J."/>
            <person name="Stange-thomann N."/>
            <person name="Stavropoulos S."/>
            <person name="Stetson K."/>
            <person name="Stone C."/>
            <person name="Stone S."/>
            <person name="Stubbs M."/>
            <person name="Talamas J."/>
            <person name="Tchuinga P."/>
            <person name="Tenzing P."/>
            <person name="Tesfaye S."/>
            <person name="Theodore J."/>
            <person name="Thoulutsang Y."/>
            <person name="Topham K."/>
            <person name="Towey S."/>
            <person name="Tsamla T."/>
            <person name="Tsomo N."/>
            <person name="Vallee D."/>
            <person name="Vassiliev H."/>
            <person name="Venkataraman V."/>
            <person name="Vinson J."/>
            <person name="Vo A."/>
            <person name="Wade C."/>
            <person name="Wang S."/>
            <person name="Wangchuk T."/>
            <person name="Wangdi T."/>
            <person name="Whittaker C."/>
            <person name="Wilkinson J."/>
            <person name="Wu Y."/>
            <person name="Wyman D."/>
            <person name="Yadav S."/>
            <person name="Yang S."/>
            <person name="Yang X."/>
            <person name="Yeager S."/>
            <person name="Yee E."/>
            <person name="Young G."/>
            <person name="Zainoun J."/>
            <person name="Zembeck L."/>
            <person name="Zimmer A."/>
            <person name="Zody M."/>
            <person name="Lander E."/>
        </authorList>
    </citation>
    <scope>NUCLEOTIDE SEQUENCE [LARGE SCALE GENOMIC DNA]</scope>
</reference>
<keyword evidence="1" id="KW-0880">Kelch repeat</keyword>
<evidence type="ECO:0000313" key="3">
    <source>
        <dbReference type="Ensembl" id="ENSCSAVP00000012955.1"/>
    </source>
</evidence>
<evidence type="ECO:0000256" key="2">
    <source>
        <dbReference type="SAM" id="MobiDB-lite"/>
    </source>
</evidence>
<dbReference type="PANTHER" id="PTHR45632">
    <property type="entry name" value="LD33804P"/>
    <property type="match status" value="1"/>
</dbReference>
<dbReference type="SUPFAM" id="SSF117281">
    <property type="entry name" value="Kelch motif"/>
    <property type="match status" value="1"/>
</dbReference>
<reference evidence="3" key="2">
    <citation type="submission" date="2025-08" db="UniProtKB">
        <authorList>
            <consortium name="Ensembl"/>
        </authorList>
    </citation>
    <scope>IDENTIFICATION</scope>
</reference>
<organism evidence="3 4">
    <name type="scientific">Ciona savignyi</name>
    <name type="common">Pacific transparent sea squirt</name>
    <dbReference type="NCBI Taxonomy" id="51511"/>
    <lineage>
        <taxon>Eukaryota</taxon>
        <taxon>Metazoa</taxon>
        <taxon>Chordata</taxon>
        <taxon>Tunicata</taxon>
        <taxon>Ascidiacea</taxon>
        <taxon>Phlebobranchia</taxon>
        <taxon>Cionidae</taxon>
        <taxon>Ciona</taxon>
    </lineage>
</organism>
<dbReference type="SMART" id="SM00612">
    <property type="entry name" value="Kelch"/>
    <property type="match status" value="4"/>
</dbReference>
<dbReference type="Proteomes" id="UP000007875">
    <property type="component" value="Unassembled WGS sequence"/>
</dbReference>
<feature type="region of interest" description="Disordered" evidence="2">
    <location>
        <begin position="131"/>
        <end position="172"/>
    </location>
</feature>
<dbReference type="Pfam" id="PF01344">
    <property type="entry name" value="Kelch_1"/>
    <property type="match status" value="1"/>
</dbReference>
<dbReference type="eggNOG" id="KOG4441">
    <property type="taxonomic scope" value="Eukaryota"/>
</dbReference>
<sequence length="422" mass="47024">MSGVLNSLKSLKFSNSVWKKKENEGPESDNKNKKKFKVSGFRKLMPTIPYMGNWTPLQSRHTHYIENEEENATDIMTSLNKMRQEKLHCDVIYGDNKDKAAHKIVLSFNQKLLDLTSSTTQTVSVEIDNASFEAEPESETDAKAKESNDETSTTKEVITSTDDSNQEESQPEDGAGLVALLQDSSGGFDSFSCIVNNVHCFDLASGKWEDMPSLRIKRSCFSLHVVSGCLFAVGGLTPNGYTASVERLDRRKKAWDMAAALPATRYRHAGCVYKNEILISGGCEKLDSVLTYNPGTNEWKKCRPMNIGRDSHVMASANDKAFAIGGDGIAFSMEFYDGTIWTTIDIHCLFETLYLPSVGVVDDVIYLIGGWRAENEATCCVSYIDSKNRTFIVTSHTMPISLGSASSSTIRLPRNYWKRKFH</sequence>
<dbReference type="Gene3D" id="2.120.10.80">
    <property type="entry name" value="Kelch-type beta propeller"/>
    <property type="match status" value="1"/>
</dbReference>
<proteinExistence type="predicted"/>
<dbReference type="STRING" id="51511.ENSCSAVP00000012955"/>